<protein>
    <submittedName>
        <fullName evidence="2">Reverse transcriptase domain-containing protein</fullName>
    </submittedName>
</protein>
<dbReference type="GO" id="GO:0003964">
    <property type="term" value="F:RNA-directed DNA polymerase activity"/>
    <property type="evidence" value="ECO:0007669"/>
    <property type="project" value="UniProtKB-KW"/>
</dbReference>
<dbReference type="AlphaFoldDB" id="A0A6L2KIK4"/>
<dbReference type="PANTHER" id="PTHR33240:SF15">
    <property type="entry name" value="GAG-PRO-LIKE PROTEIN"/>
    <property type="match status" value="1"/>
</dbReference>
<feature type="coiled-coil region" evidence="1">
    <location>
        <begin position="506"/>
        <end position="533"/>
    </location>
</feature>
<dbReference type="EMBL" id="BKCJ010002425">
    <property type="protein sequence ID" value="GEU48472.1"/>
    <property type="molecule type" value="Genomic_DNA"/>
</dbReference>
<keyword evidence="2" id="KW-0695">RNA-directed DNA polymerase</keyword>
<name>A0A6L2KIK4_TANCI</name>
<organism evidence="2">
    <name type="scientific">Tanacetum cinerariifolium</name>
    <name type="common">Dalmatian daisy</name>
    <name type="synonym">Chrysanthemum cinerariifolium</name>
    <dbReference type="NCBI Taxonomy" id="118510"/>
    <lineage>
        <taxon>Eukaryota</taxon>
        <taxon>Viridiplantae</taxon>
        <taxon>Streptophyta</taxon>
        <taxon>Embryophyta</taxon>
        <taxon>Tracheophyta</taxon>
        <taxon>Spermatophyta</taxon>
        <taxon>Magnoliopsida</taxon>
        <taxon>eudicotyledons</taxon>
        <taxon>Gunneridae</taxon>
        <taxon>Pentapetalae</taxon>
        <taxon>asterids</taxon>
        <taxon>campanulids</taxon>
        <taxon>Asterales</taxon>
        <taxon>Asteraceae</taxon>
        <taxon>Asteroideae</taxon>
        <taxon>Anthemideae</taxon>
        <taxon>Anthemidinae</taxon>
        <taxon>Tanacetum</taxon>
    </lineage>
</organism>
<dbReference type="PANTHER" id="PTHR33240">
    <property type="entry name" value="OS08G0508500 PROTEIN"/>
    <property type="match status" value="1"/>
</dbReference>
<reference evidence="2" key="1">
    <citation type="journal article" date="2019" name="Sci. Rep.">
        <title>Draft genome of Tanacetum cinerariifolium, the natural source of mosquito coil.</title>
        <authorList>
            <person name="Yamashiro T."/>
            <person name="Shiraishi A."/>
            <person name="Satake H."/>
            <person name="Nakayama K."/>
        </authorList>
    </citation>
    <scope>NUCLEOTIDE SEQUENCE</scope>
</reference>
<keyword evidence="1" id="KW-0175">Coiled coil</keyword>
<gene>
    <name evidence="2" type="ORF">Tci_020450</name>
</gene>
<evidence type="ECO:0000313" key="2">
    <source>
        <dbReference type="EMBL" id="GEU48472.1"/>
    </source>
</evidence>
<accession>A0A6L2KIK4</accession>
<evidence type="ECO:0000256" key="1">
    <source>
        <dbReference type="SAM" id="Coils"/>
    </source>
</evidence>
<proteinExistence type="predicted"/>
<comment type="caution">
    <text evidence="2">The sequence shown here is derived from an EMBL/GenBank/DDBJ whole genome shotgun (WGS) entry which is preliminary data.</text>
</comment>
<keyword evidence="2" id="KW-0808">Transferase</keyword>
<keyword evidence="2" id="KW-0548">Nucleotidyltransferase</keyword>
<sequence>MSMAGKSCTNLYLKSITQEPHRTWCHRSWTGPVIRSCTKSSNEVMSCTIKGKPLDLSWGRTPRLDSSVRYAVDVTRLKFWYPLYPCVLRDLRDAPLPLLDSFACPALFSWRTAKNVTRDPAPVASDLNAHDYATLVAHPSPFRKFPKEFLCLVGLDRHYTLDEETYPWFLHKNGEDMDLFAFIHTPDPNKVKIVEQDELETSIDKLFDEGGSGSQASRRQRKMKIVVAEASGSSHPPKKLREDDPFMHGIINPELIKRLHEKITKTMDEMMRVTTSFLRGEVPALNHERKKSFSPWKQQEEILFPPLNEKEGTKGPMIVEAETGGHCIHRMYVDGGSTSEILYEHCFNRIHPEIKNQMVSATTPLIGFGGEIIWPIGKIQLLVRIGDEEHFALAWMNFVVIRSPSPYNRIIGRPRASKAIRLRAEASNFMTVEKSIRDEVNASNRRSIILEKQRTTLDVKVADLKASTVSKERELTDLHAQLTFVKSHNDSLADQVHELAVASSVLQEKLSSYENLTKRLEEFQDARLKVVNDKFDKLYADFVEMALHLEERFYPYLLTTISGHQWLLIHGMQLAISKCLNSSEYLSALGTAIGKAIEKGMQDGLSAEITHGMEEETLAERLGLSELQLHVDQLMVLIYHSPDKTVVGATSLSFVLDASNVRVWKIRKNITGTSDIVPATAVATTALSTTLASANTVASISVDDYVVASTDDQAGADGNADSFLNVDDAEMNIL</sequence>